<evidence type="ECO:0000313" key="1">
    <source>
        <dbReference type="EMBL" id="XCN74452.1"/>
    </source>
</evidence>
<gene>
    <name evidence="1" type="ORF">Q3M24_06815</name>
</gene>
<organism evidence="1">
    <name type="scientific">Candidatus Electrothrix aestuarii</name>
    <dbReference type="NCBI Taxonomy" id="3062594"/>
    <lineage>
        <taxon>Bacteria</taxon>
        <taxon>Pseudomonadati</taxon>
        <taxon>Thermodesulfobacteriota</taxon>
        <taxon>Desulfobulbia</taxon>
        <taxon>Desulfobulbales</taxon>
        <taxon>Desulfobulbaceae</taxon>
        <taxon>Candidatus Electrothrix</taxon>
    </lineage>
</organism>
<reference evidence="1" key="2">
    <citation type="submission" date="2024-06" db="EMBL/GenBank/DDBJ databases">
        <authorList>
            <person name="Plum-Jensen L.E."/>
            <person name="Schramm A."/>
            <person name="Marshall I.P.G."/>
        </authorList>
    </citation>
    <scope>NUCLEOTIDE SEQUENCE</scope>
    <source>
        <strain evidence="1">Rat1</strain>
    </source>
</reference>
<proteinExistence type="predicted"/>
<dbReference type="KEGG" id="eaj:Q3M24_06815"/>
<name>A0AAU8LZ02_9BACT</name>
<dbReference type="EMBL" id="CP159373">
    <property type="protein sequence ID" value="XCN74452.1"/>
    <property type="molecule type" value="Genomic_DNA"/>
</dbReference>
<reference evidence="1" key="1">
    <citation type="journal article" date="2024" name="Syst. Appl. Microbiol.">
        <title>First single-strain enrichments of Electrothrix cable bacteria, description of E. aestuarii sp. nov. and E. rattekaaiensis sp. nov., and proposal of a cable bacteria taxonomy following the rules of the SeqCode.</title>
        <authorList>
            <person name="Plum-Jensen L.E."/>
            <person name="Schramm A."/>
            <person name="Marshall I.P.G."/>
        </authorList>
    </citation>
    <scope>NUCLEOTIDE SEQUENCE</scope>
    <source>
        <strain evidence="1">Rat1</strain>
    </source>
</reference>
<accession>A0AAU8LZ02</accession>
<sequence>MSAFTELFLAGLLGISPELALENTNILSYDQAQYTADFNRLRADLSLSHEDHPDVIGKVIVDNKTRFTASPDSLGNKTSIYRAYLQYRGEKHFWSAGRQRIPLGVGRIWNPVDVFNPVDSEAVEPDEREGTESLRYEYALSELANLDATLARDKAAVRLKGYLEYVDAALVGLRDEDNDLDIIGWELAGQLLGTGVELRSEGGSFHDRASGERYTEFIVGGEYGFADSLTLLAEYKFSDQEQGDSLGGIMSYQPAMLWTCSLLAVASLEDGSGFLAPSVEYSLSNEMTLSAGAFLYYGDETDSFGSAVDRYYLRWFVHF</sequence>
<dbReference type="AlphaFoldDB" id="A0AAU8LZ02"/>
<protein>
    <submittedName>
        <fullName evidence="1">Uncharacterized protein</fullName>
    </submittedName>
</protein>